<evidence type="ECO:0000259" key="2">
    <source>
        <dbReference type="Pfam" id="PF14436"/>
    </source>
</evidence>
<feature type="signal peptide" evidence="1">
    <location>
        <begin position="1"/>
        <end position="23"/>
    </location>
</feature>
<feature type="domain" description="Bacterial EndoU nuclease" evidence="2">
    <location>
        <begin position="44"/>
        <end position="167"/>
    </location>
</feature>
<reference evidence="3" key="1">
    <citation type="journal article" date="2014" name="Int. J. Syst. Evol. Microbiol.">
        <title>Complete genome sequence of Corynebacterium casei LMG S-19264T (=DSM 44701T), isolated from a smear-ripened cheese.</title>
        <authorList>
            <consortium name="US DOE Joint Genome Institute (JGI-PGF)"/>
            <person name="Walter F."/>
            <person name="Albersmeier A."/>
            <person name="Kalinowski J."/>
            <person name="Ruckert C."/>
        </authorList>
    </citation>
    <scope>NUCLEOTIDE SEQUENCE</scope>
    <source>
        <strain evidence="3">CGMCC 1.15254</strain>
    </source>
</reference>
<dbReference type="EMBL" id="BMHV01000013">
    <property type="protein sequence ID" value="GGF66114.1"/>
    <property type="molecule type" value="Genomic_DNA"/>
</dbReference>
<comment type="caution">
    <text evidence="3">The sequence shown here is derived from an EMBL/GenBank/DDBJ whole genome shotgun (WGS) entry which is preliminary data.</text>
</comment>
<dbReference type="Pfam" id="PF14436">
    <property type="entry name" value="EndoU_bacteria"/>
    <property type="match status" value="1"/>
</dbReference>
<reference evidence="3" key="2">
    <citation type="submission" date="2020-09" db="EMBL/GenBank/DDBJ databases">
        <authorList>
            <person name="Sun Q."/>
            <person name="Zhou Y."/>
        </authorList>
    </citation>
    <scope>NUCLEOTIDE SEQUENCE</scope>
    <source>
        <strain evidence="3">CGMCC 1.15254</strain>
    </source>
</reference>
<feature type="chain" id="PRO_5037218570" description="Bacterial EndoU nuclease domain-containing protein" evidence="1">
    <location>
        <begin position="24"/>
        <end position="169"/>
    </location>
</feature>
<dbReference type="RefSeq" id="WP_188664454.1">
    <property type="nucleotide sequence ID" value="NZ_BMHV01000013.1"/>
</dbReference>
<dbReference type="Proteomes" id="UP000632498">
    <property type="component" value="Unassembled WGS sequence"/>
</dbReference>
<evidence type="ECO:0000313" key="3">
    <source>
        <dbReference type="EMBL" id="GGF66114.1"/>
    </source>
</evidence>
<dbReference type="InterPro" id="IPR029501">
    <property type="entry name" value="EndoU_bac"/>
</dbReference>
<keyword evidence="4" id="KW-1185">Reference proteome</keyword>
<dbReference type="GO" id="GO:0004519">
    <property type="term" value="F:endonuclease activity"/>
    <property type="evidence" value="ECO:0007669"/>
    <property type="project" value="InterPro"/>
</dbReference>
<sequence length="169" mass="18054">MKRSLVGLVACLLVVIGFSAAFADSCSVVNHTVWSNTTPKLNLTHVFEGEINKKGKAVGFHSRFDSKDPAGARVVKVTAGPNAKGLYTADIEVCNGHSWKGKFSSFFPDAMNQQQVMDLILKAHQAAGNPMSGKWGATVDGITVNGYMCPDNSQTCPKGAINTAYPVYN</sequence>
<gene>
    <name evidence="3" type="ORF">GCM10011332_20210</name>
</gene>
<organism evidence="3 4">
    <name type="scientific">Terasakiella brassicae</name>
    <dbReference type="NCBI Taxonomy" id="1634917"/>
    <lineage>
        <taxon>Bacteria</taxon>
        <taxon>Pseudomonadati</taxon>
        <taxon>Pseudomonadota</taxon>
        <taxon>Alphaproteobacteria</taxon>
        <taxon>Rhodospirillales</taxon>
        <taxon>Terasakiellaceae</taxon>
        <taxon>Terasakiella</taxon>
    </lineage>
</organism>
<evidence type="ECO:0000256" key="1">
    <source>
        <dbReference type="SAM" id="SignalP"/>
    </source>
</evidence>
<dbReference type="AlphaFoldDB" id="A0A917C1H7"/>
<evidence type="ECO:0000313" key="4">
    <source>
        <dbReference type="Proteomes" id="UP000632498"/>
    </source>
</evidence>
<accession>A0A917C1H7</accession>
<proteinExistence type="predicted"/>
<name>A0A917C1H7_9PROT</name>
<protein>
    <recommendedName>
        <fullName evidence="2">Bacterial EndoU nuclease domain-containing protein</fullName>
    </recommendedName>
</protein>
<keyword evidence="1" id="KW-0732">Signal</keyword>